<dbReference type="KEGG" id="haei:MUN82_10535"/>
<keyword evidence="3" id="KW-1185">Reference proteome</keyword>
<proteinExistence type="predicted"/>
<evidence type="ECO:0000313" key="2">
    <source>
        <dbReference type="EMBL" id="UOR07511.1"/>
    </source>
</evidence>
<organism evidence="2 3">
    <name type="scientific">Hymenobacter aerilatus</name>
    <dbReference type="NCBI Taxonomy" id="2932251"/>
    <lineage>
        <taxon>Bacteria</taxon>
        <taxon>Pseudomonadati</taxon>
        <taxon>Bacteroidota</taxon>
        <taxon>Cytophagia</taxon>
        <taxon>Cytophagales</taxon>
        <taxon>Hymenobacteraceae</taxon>
        <taxon>Hymenobacter</taxon>
    </lineage>
</organism>
<reference evidence="2 3" key="1">
    <citation type="submission" date="2022-04" db="EMBL/GenBank/DDBJ databases">
        <title>Hymenobacter sp. isolated from the air.</title>
        <authorList>
            <person name="Won M."/>
            <person name="Lee C.-M."/>
            <person name="Woen H.-Y."/>
            <person name="Kwon S.-W."/>
        </authorList>
    </citation>
    <scope>NUCLEOTIDE SEQUENCE [LARGE SCALE GENOMIC DNA]</scope>
    <source>
        <strain evidence="3">5413 J-13</strain>
    </source>
</reference>
<feature type="chain" id="PRO_5035777502" description="DUF3575 domain-containing protein" evidence="1">
    <location>
        <begin position="23"/>
        <end position="197"/>
    </location>
</feature>
<sequence>MIRHFHLVGAGLVLLLPTSTLAQTAPAAKPSYIRLGVGTANDVSGYYRSTRLALEYAPTLSQHFGAAGRIVGVFGKPDNKLERQLPNQDYKAGFVEAEGIYYPFGTDKRIVFGIGAGGFAGYYQKDSYSYLQATSGQVNAYELYSYRGPYAGYLFSLNLDAAVDARQLWRVGAKATVQNGLNGGTTFTYNLTLARRL</sequence>
<dbReference type="AlphaFoldDB" id="A0A8T9T1I4"/>
<dbReference type="EMBL" id="CP095053">
    <property type="protein sequence ID" value="UOR07511.1"/>
    <property type="molecule type" value="Genomic_DNA"/>
</dbReference>
<evidence type="ECO:0000313" key="3">
    <source>
        <dbReference type="Proteomes" id="UP000829925"/>
    </source>
</evidence>
<evidence type="ECO:0008006" key="4">
    <source>
        <dbReference type="Google" id="ProtNLM"/>
    </source>
</evidence>
<accession>A0A8T9T1I4</accession>
<dbReference type="Proteomes" id="UP000829925">
    <property type="component" value="Chromosome"/>
</dbReference>
<dbReference type="RefSeq" id="WP_245097325.1">
    <property type="nucleotide sequence ID" value="NZ_CP095053.1"/>
</dbReference>
<gene>
    <name evidence="2" type="ORF">MUN82_10535</name>
</gene>
<evidence type="ECO:0000256" key="1">
    <source>
        <dbReference type="SAM" id="SignalP"/>
    </source>
</evidence>
<feature type="signal peptide" evidence="1">
    <location>
        <begin position="1"/>
        <end position="22"/>
    </location>
</feature>
<protein>
    <recommendedName>
        <fullName evidence="4">DUF3575 domain-containing protein</fullName>
    </recommendedName>
</protein>
<name>A0A8T9T1I4_9BACT</name>
<keyword evidence="1" id="KW-0732">Signal</keyword>